<gene>
    <name evidence="3" type="ORF">JCR33_03365</name>
</gene>
<keyword evidence="2" id="KW-0028">Amino-acid biosynthesis</keyword>
<evidence type="ECO:0000256" key="1">
    <source>
        <dbReference type="ARBA" id="ARBA00009320"/>
    </source>
</evidence>
<organism evidence="3 4">
    <name type="scientific">Acuticoccus mangrovi</name>
    <dbReference type="NCBI Taxonomy" id="2796142"/>
    <lineage>
        <taxon>Bacteria</taxon>
        <taxon>Pseudomonadati</taxon>
        <taxon>Pseudomonadota</taxon>
        <taxon>Alphaproteobacteria</taxon>
        <taxon>Hyphomicrobiales</taxon>
        <taxon>Amorphaceae</taxon>
        <taxon>Acuticoccus</taxon>
    </lineage>
</organism>
<name>A0A934IDU1_9HYPH</name>
<evidence type="ECO:0000256" key="2">
    <source>
        <dbReference type="ARBA" id="ARBA00023304"/>
    </source>
</evidence>
<dbReference type="GO" id="GO:0009082">
    <property type="term" value="P:branched-chain amino acid biosynthetic process"/>
    <property type="evidence" value="ECO:0007669"/>
    <property type="project" value="UniProtKB-KW"/>
</dbReference>
<evidence type="ECO:0000313" key="4">
    <source>
        <dbReference type="Proteomes" id="UP000609531"/>
    </source>
</evidence>
<keyword evidence="2" id="KW-0100">Branched-chain amino acid biosynthesis</keyword>
<dbReference type="PANTHER" id="PTHR42743">
    <property type="entry name" value="AMINO-ACID AMINOTRANSFERASE"/>
    <property type="match status" value="1"/>
</dbReference>
<dbReference type="EMBL" id="JAEKJA010000002">
    <property type="protein sequence ID" value="MBJ3774708.1"/>
    <property type="molecule type" value="Genomic_DNA"/>
</dbReference>
<accession>A0A934IDU1</accession>
<dbReference type="PANTHER" id="PTHR42743:SF11">
    <property type="entry name" value="AMINODEOXYCHORISMATE LYASE"/>
    <property type="match status" value="1"/>
</dbReference>
<evidence type="ECO:0000313" key="3">
    <source>
        <dbReference type="EMBL" id="MBJ3774708.1"/>
    </source>
</evidence>
<dbReference type="GO" id="GO:0016787">
    <property type="term" value="F:hydrolase activity"/>
    <property type="evidence" value="ECO:0007669"/>
    <property type="project" value="UniProtKB-KW"/>
</dbReference>
<dbReference type="InterPro" id="IPR050571">
    <property type="entry name" value="Class-IV_PLP-Dep_Aminotrnsfr"/>
</dbReference>
<sequence>MWSGPRNLSTAMMRSFGARADTAVWDEPFYAAYLFATGLDHPMRSDIIANYDTDPEVIAARCLGPVPGGKPVFYQKHMTHHMVDGFDLGWTAGVTNVFLIREPHLVAASYEAKREEATLDDLGVRRQRELFEREADRLGHAPPVVDATRIANAPEATLTALCGAIGIPFDSSMLAWPAGSRPEDGVWAAHWYASVENSTGFAPARVAEPLLTDHARALAERAAPYYDALAAHAL</sequence>
<dbReference type="AlphaFoldDB" id="A0A934IDU1"/>
<dbReference type="Gene3D" id="3.40.50.300">
    <property type="entry name" value="P-loop containing nucleotide triphosphate hydrolases"/>
    <property type="match status" value="1"/>
</dbReference>
<comment type="similarity">
    <text evidence="1">Belongs to the class-IV pyridoxal-phosphate-dependent aminotransferase family.</text>
</comment>
<reference evidence="3" key="1">
    <citation type="submission" date="2020-12" db="EMBL/GenBank/DDBJ databases">
        <title>Bacterial taxonomy.</title>
        <authorList>
            <person name="Pan X."/>
        </authorList>
    </citation>
    <scope>NUCLEOTIDE SEQUENCE</scope>
    <source>
        <strain evidence="3">B2012</strain>
    </source>
</reference>
<dbReference type="Pfam" id="PF19798">
    <property type="entry name" value="Sulfotransfer_5"/>
    <property type="match status" value="1"/>
</dbReference>
<keyword evidence="4" id="KW-1185">Reference proteome</keyword>
<comment type="caution">
    <text evidence="3">The sequence shown here is derived from an EMBL/GenBank/DDBJ whole genome shotgun (WGS) entry which is preliminary data.</text>
</comment>
<proteinExistence type="inferred from homology"/>
<dbReference type="InterPro" id="IPR027417">
    <property type="entry name" value="P-loop_NTPase"/>
</dbReference>
<dbReference type="Proteomes" id="UP000609531">
    <property type="component" value="Unassembled WGS sequence"/>
</dbReference>
<dbReference type="SUPFAM" id="SSF52540">
    <property type="entry name" value="P-loop containing nucleoside triphosphate hydrolases"/>
    <property type="match status" value="1"/>
</dbReference>
<protein>
    <submittedName>
        <fullName evidence="3">HAD family hydrolase</fullName>
    </submittedName>
</protein>
<keyword evidence="3" id="KW-0378">Hydrolase</keyword>